<dbReference type="EMBL" id="VSRR010057287">
    <property type="protein sequence ID" value="MPC81544.1"/>
    <property type="molecule type" value="Genomic_DNA"/>
</dbReference>
<dbReference type="AlphaFoldDB" id="A0A5B7IMX6"/>
<protein>
    <submittedName>
        <fullName evidence="1">Uncharacterized protein</fullName>
    </submittedName>
</protein>
<reference evidence="1 2" key="1">
    <citation type="submission" date="2019-05" db="EMBL/GenBank/DDBJ databases">
        <title>Another draft genome of Portunus trituberculatus and its Hox gene families provides insights of decapod evolution.</title>
        <authorList>
            <person name="Jeong J.-H."/>
            <person name="Song I."/>
            <person name="Kim S."/>
            <person name="Choi T."/>
            <person name="Kim D."/>
            <person name="Ryu S."/>
            <person name="Kim W."/>
        </authorList>
    </citation>
    <scope>NUCLEOTIDE SEQUENCE [LARGE SCALE GENOMIC DNA]</scope>
    <source>
        <tissue evidence="1">Muscle</tissue>
    </source>
</reference>
<comment type="caution">
    <text evidence="1">The sequence shown here is derived from an EMBL/GenBank/DDBJ whole genome shotgun (WGS) entry which is preliminary data.</text>
</comment>
<proteinExistence type="predicted"/>
<accession>A0A5B7IMX6</accession>
<keyword evidence="2" id="KW-1185">Reference proteome</keyword>
<gene>
    <name evidence="1" type="ORF">E2C01_076166</name>
</gene>
<name>A0A5B7IMX6_PORTR</name>
<dbReference type="Proteomes" id="UP000324222">
    <property type="component" value="Unassembled WGS sequence"/>
</dbReference>
<sequence>MAGSCRLVPAQWGRSNITAATYLAPRTHIRKLTQKTSPVAAQVGLLSESDGDDCRDGTRVARAFFLDLENVSAPMSRSAPGDPREISL</sequence>
<organism evidence="1 2">
    <name type="scientific">Portunus trituberculatus</name>
    <name type="common">Swimming crab</name>
    <name type="synonym">Neptunus trituberculatus</name>
    <dbReference type="NCBI Taxonomy" id="210409"/>
    <lineage>
        <taxon>Eukaryota</taxon>
        <taxon>Metazoa</taxon>
        <taxon>Ecdysozoa</taxon>
        <taxon>Arthropoda</taxon>
        <taxon>Crustacea</taxon>
        <taxon>Multicrustacea</taxon>
        <taxon>Malacostraca</taxon>
        <taxon>Eumalacostraca</taxon>
        <taxon>Eucarida</taxon>
        <taxon>Decapoda</taxon>
        <taxon>Pleocyemata</taxon>
        <taxon>Brachyura</taxon>
        <taxon>Eubrachyura</taxon>
        <taxon>Portunoidea</taxon>
        <taxon>Portunidae</taxon>
        <taxon>Portuninae</taxon>
        <taxon>Portunus</taxon>
    </lineage>
</organism>
<evidence type="ECO:0000313" key="2">
    <source>
        <dbReference type="Proteomes" id="UP000324222"/>
    </source>
</evidence>
<evidence type="ECO:0000313" key="1">
    <source>
        <dbReference type="EMBL" id="MPC81544.1"/>
    </source>
</evidence>